<evidence type="ECO:0000313" key="3">
    <source>
        <dbReference type="Proteomes" id="UP000198844"/>
    </source>
</evidence>
<dbReference type="EMBL" id="FPBH01000039">
    <property type="protein sequence ID" value="SFU25663.1"/>
    <property type="molecule type" value="Genomic_DNA"/>
</dbReference>
<gene>
    <name evidence="2" type="ORF">SAMN05192563_103967</name>
</gene>
<feature type="region of interest" description="Disordered" evidence="1">
    <location>
        <begin position="135"/>
        <end position="155"/>
    </location>
</feature>
<reference evidence="2 3" key="1">
    <citation type="submission" date="2016-10" db="EMBL/GenBank/DDBJ databases">
        <authorList>
            <person name="de Groot N.N."/>
        </authorList>
    </citation>
    <scope>NUCLEOTIDE SEQUENCE [LARGE SCALE GENOMIC DNA]</scope>
    <source>
        <strain evidence="2 3">LMG 27731</strain>
    </source>
</reference>
<dbReference type="Proteomes" id="UP000198844">
    <property type="component" value="Unassembled WGS sequence"/>
</dbReference>
<organism evidence="2 3">
    <name type="scientific">Paraburkholderia aspalathi</name>
    <dbReference type="NCBI Taxonomy" id="1324617"/>
    <lineage>
        <taxon>Bacteria</taxon>
        <taxon>Pseudomonadati</taxon>
        <taxon>Pseudomonadota</taxon>
        <taxon>Betaproteobacteria</taxon>
        <taxon>Burkholderiales</taxon>
        <taxon>Burkholderiaceae</taxon>
        <taxon>Paraburkholderia</taxon>
    </lineage>
</organism>
<sequence length="155" mass="16923">MNSHNTDSVDKNAQRLSIFLKGSARILEFSSITLLGTGIGSTLCDFFIEQLGQERFDAWSERLAALPPGGPDKAQRVEALLGDPADGPPTRNLMYAWYTGTWNAIPGVPNDTTRVISSRAYQEALVWPLIGAHPGGAKQQGWDAWSRPPSMSPLR</sequence>
<dbReference type="OrthoDB" id="495830at2"/>
<dbReference type="AlphaFoldDB" id="A0A1I7EP11"/>
<name>A0A1I7EP11_9BURK</name>
<dbReference type="RefSeq" id="WP_093645549.1">
    <property type="nucleotide sequence ID" value="NZ_FPBH01000039.1"/>
</dbReference>
<evidence type="ECO:0000313" key="2">
    <source>
        <dbReference type="EMBL" id="SFU25663.1"/>
    </source>
</evidence>
<protein>
    <submittedName>
        <fullName evidence="2">Uncharacterized protein</fullName>
    </submittedName>
</protein>
<accession>A0A1I7EP11</accession>
<evidence type="ECO:0000256" key="1">
    <source>
        <dbReference type="SAM" id="MobiDB-lite"/>
    </source>
</evidence>
<proteinExistence type="predicted"/>